<evidence type="ECO:0000256" key="5">
    <source>
        <dbReference type="SAM" id="Phobius"/>
    </source>
</evidence>
<accession>A0A934N235</accession>
<reference evidence="7" key="1">
    <citation type="submission" date="2020-10" db="EMBL/GenBank/DDBJ databases">
        <title>Ca. Dormibacterota MAGs.</title>
        <authorList>
            <person name="Montgomery K."/>
        </authorList>
    </citation>
    <scope>NUCLEOTIDE SEQUENCE [LARGE SCALE GENOMIC DNA]</scope>
    <source>
        <strain evidence="7">SC8812_S17_10</strain>
    </source>
</reference>
<dbReference type="InterPro" id="IPR020846">
    <property type="entry name" value="MFS_dom"/>
</dbReference>
<evidence type="ECO:0000256" key="2">
    <source>
        <dbReference type="ARBA" id="ARBA00022692"/>
    </source>
</evidence>
<feature type="transmembrane region" description="Helical" evidence="5">
    <location>
        <begin position="117"/>
        <end position="138"/>
    </location>
</feature>
<proteinExistence type="predicted"/>
<gene>
    <name evidence="7" type="ORF">JF922_06300</name>
</gene>
<name>A0A934N235_9BACT</name>
<dbReference type="Proteomes" id="UP000612893">
    <property type="component" value="Unassembled WGS sequence"/>
</dbReference>
<keyword evidence="8" id="KW-1185">Reference proteome</keyword>
<dbReference type="SUPFAM" id="SSF103473">
    <property type="entry name" value="MFS general substrate transporter"/>
    <property type="match status" value="1"/>
</dbReference>
<feature type="domain" description="Major facilitator superfamily (MFS) profile" evidence="6">
    <location>
        <begin position="22"/>
        <end position="512"/>
    </location>
</feature>
<feature type="transmembrane region" description="Helical" evidence="5">
    <location>
        <begin position="242"/>
        <end position="262"/>
    </location>
</feature>
<dbReference type="PROSITE" id="PS50850">
    <property type="entry name" value="MFS"/>
    <property type="match status" value="1"/>
</dbReference>
<keyword evidence="2 5" id="KW-0812">Transmembrane</keyword>
<dbReference type="GO" id="GO:0005886">
    <property type="term" value="C:plasma membrane"/>
    <property type="evidence" value="ECO:0007669"/>
    <property type="project" value="UniProtKB-SubCell"/>
</dbReference>
<feature type="transmembrane region" description="Helical" evidence="5">
    <location>
        <begin position="21"/>
        <end position="44"/>
    </location>
</feature>
<feature type="transmembrane region" description="Helical" evidence="5">
    <location>
        <begin position="485"/>
        <end position="506"/>
    </location>
</feature>
<feature type="transmembrane region" description="Helical" evidence="5">
    <location>
        <begin position="176"/>
        <end position="197"/>
    </location>
</feature>
<dbReference type="PANTHER" id="PTHR42718:SF42">
    <property type="entry name" value="EXPORT PROTEIN"/>
    <property type="match status" value="1"/>
</dbReference>
<evidence type="ECO:0000256" key="3">
    <source>
        <dbReference type="ARBA" id="ARBA00022989"/>
    </source>
</evidence>
<protein>
    <submittedName>
        <fullName evidence="7">MFS transporter</fullName>
    </submittedName>
</protein>
<feature type="transmembrane region" description="Helical" evidence="5">
    <location>
        <begin position="307"/>
        <end position="330"/>
    </location>
</feature>
<dbReference type="Gene3D" id="1.20.1250.20">
    <property type="entry name" value="MFS general substrate transporter like domains"/>
    <property type="match status" value="1"/>
</dbReference>
<dbReference type="AlphaFoldDB" id="A0A934N235"/>
<dbReference type="PANTHER" id="PTHR42718">
    <property type="entry name" value="MAJOR FACILITATOR SUPERFAMILY MULTIDRUG TRANSPORTER MFSC"/>
    <property type="match status" value="1"/>
</dbReference>
<dbReference type="PROSITE" id="PS00216">
    <property type="entry name" value="SUGAR_TRANSPORT_1"/>
    <property type="match status" value="1"/>
</dbReference>
<feature type="transmembrane region" description="Helical" evidence="5">
    <location>
        <begin position="217"/>
        <end position="236"/>
    </location>
</feature>
<feature type="transmembrane region" description="Helical" evidence="5">
    <location>
        <begin position="342"/>
        <end position="362"/>
    </location>
</feature>
<evidence type="ECO:0000313" key="7">
    <source>
        <dbReference type="EMBL" id="MBJ7597680.1"/>
    </source>
</evidence>
<dbReference type="EMBL" id="JAEKNR010000072">
    <property type="protein sequence ID" value="MBJ7597680.1"/>
    <property type="molecule type" value="Genomic_DNA"/>
</dbReference>
<dbReference type="InterPro" id="IPR011701">
    <property type="entry name" value="MFS"/>
</dbReference>
<feature type="transmembrane region" description="Helical" evidence="5">
    <location>
        <begin position="92"/>
        <end position="111"/>
    </location>
</feature>
<dbReference type="RefSeq" id="WP_338200098.1">
    <property type="nucleotide sequence ID" value="NZ_JAEKNR010000072.1"/>
</dbReference>
<feature type="transmembrane region" description="Helical" evidence="5">
    <location>
        <begin position="283"/>
        <end position="301"/>
    </location>
</feature>
<evidence type="ECO:0000259" key="6">
    <source>
        <dbReference type="PROSITE" id="PS50850"/>
    </source>
</evidence>
<keyword evidence="4 5" id="KW-0472">Membrane</keyword>
<feature type="transmembrane region" description="Helical" evidence="5">
    <location>
        <begin position="64"/>
        <end position="83"/>
    </location>
</feature>
<dbReference type="InterPro" id="IPR036259">
    <property type="entry name" value="MFS_trans_sf"/>
</dbReference>
<feature type="transmembrane region" description="Helical" evidence="5">
    <location>
        <begin position="391"/>
        <end position="414"/>
    </location>
</feature>
<feature type="transmembrane region" description="Helical" evidence="5">
    <location>
        <begin position="150"/>
        <end position="170"/>
    </location>
</feature>
<sequence length="515" mass="54318">MTATEPATAPTDSLGRTSKRWVLAAAILGSGIVFLDGTVVNVALPRIGRDLPSHLLGTLEAQTYVYSGYLLTLSALLVAAGALSDEYGRRRTFVIGLAGFGLASLLCGLAPSIELLIVFRVLQGAAGALLVPGSLSLLRVNFEGEEQGRAYGLWAAGTSLMVVAGPFLGGVMVDTIGWRAAFLINVPLVAVAVYAALSHVPESRDEEAPKGFDWIDAGLFALAVGGLSFGTIYGQQRDWRSPLGWLLVALGVVSLVILPFKLRRSRHPLVPLELFRSRMFNTVNLSSIVIYGALYVTGYYLPLYLQGVIGFTAAAAGLIGLPGSLLMILLSPRAGRVAAVTGPRPFLVAGPLLMAAGVAWYMRMPRTTAAWHLDLTRPESLLPPASYWVDLFPAVMFFGLGIALLVTPLTAALMTSVPARNSGVASAFNNAVSRVGPQLAGALVFIGVSATFYSRLGAQPPGVSPLNRPLDARWLEPALRASTDAFHLAMGLCVALLLVGAAINLFGAQRRSAPT</sequence>
<evidence type="ECO:0000256" key="4">
    <source>
        <dbReference type="ARBA" id="ARBA00023136"/>
    </source>
</evidence>
<dbReference type="Gene3D" id="1.20.1720.10">
    <property type="entry name" value="Multidrug resistance protein D"/>
    <property type="match status" value="1"/>
</dbReference>
<dbReference type="CDD" id="cd17321">
    <property type="entry name" value="MFS_MMR_MDR_like"/>
    <property type="match status" value="1"/>
</dbReference>
<dbReference type="Pfam" id="PF07690">
    <property type="entry name" value="MFS_1"/>
    <property type="match status" value="1"/>
</dbReference>
<dbReference type="InterPro" id="IPR005829">
    <property type="entry name" value="Sugar_transporter_CS"/>
</dbReference>
<dbReference type="GO" id="GO:0022857">
    <property type="term" value="F:transmembrane transporter activity"/>
    <property type="evidence" value="ECO:0007669"/>
    <property type="project" value="InterPro"/>
</dbReference>
<evidence type="ECO:0000313" key="8">
    <source>
        <dbReference type="Proteomes" id="UP000612893"/>
    </source>
</evidence>
<keyword evidence="3 5" id="KW-1133">Transmembrane helix</keyword>
<comment type="caution">
    <text evidence="7">The sequence shown here is derived from an EMBL/GenBank/DDBJ whole genome shotgun (WGS) entry which is preliminary data.</text>
</comment>
<evidence type="ECO:0000256" key="1">
    <source>
        <dbReference type="ARBA" id="ARBA00004651"/>
    </source>
</evidence>
<comment type="subcellular location">
    <subcellularLocation>
        <location evidence="1">Cell membrane</location>
        <topology evidence="1">Multi-pass membrane protein</topology>
    </subcellularLocation>
</comment>
<organism evidence="7 8">
    <name type="scientific">Candidatus Nephthysia bennettiae</name>
    <dbReference type="NCBI Taxonomy" id="3127016"/>
    <lineage>
        <taxon>Bacteria</taxon>
        <taxon>Bacillati</taxon>
        <taxon>Candidatus Dormiibacterota</taxon>
        <taxon>Candidatus Dormibacteria</taxon>
        <taxon>Candidatus Dormibacterales</taxon>
        <taxon>Candidatus Dormibacteraceae</taxon>
        <taxon>Candidatus Nephthysia</taxon>
    </lineage>
</organism>
<feature type="transmembrane region" description="Helical" evidence="5">
    <location>
        <begin position="435"/>
        <end position="456"/>
    </location>
</feature>